<evidence type="ECO:0000313" key="4">
    <source>
        <dbReference type="Proteomes" id="UP000460318"/>
    </source>
</evidence>
<dbReference type="InterPro" id="IPR000866">
    <property type="entry name" value="AhpC/TSA"/>
</dbReference>
<dbReference type="RefSeq" id="WP_160497256.1">
    <property type="nucleotide sequence ID" value="NZ_WUBI01000001.1"/>
</dbReference>
<evidence type="ECO:0000313" key="3">
    <source>
        <dbReference type="EMBL" id="MWV43786.1"/>
    </source>
</evidence>
<dbReference type="InterPro" id="IPR050553">
    <property type="entry name" value="Thioredoxin_ResA/DsbE_sf"/>
</dbReference>
<dbReference type="GO" id="GO:0016491">
    <property type="term" value="F:oxidoreductase activity"/>
    <property type="evidence" value="ECO:0007669"/>
    <property type="project" value="InterPro"/>
</dbReference>
<evidence type="ECO:0000259" key="2">
    <source>
        <dbReference type="PROSITE" id="PS51352"/>
    </source>
</evidence>
<comment type="caution">
    <text evidence="3">The sequence shown here is derived from an EMBL/GenBank/DDBJ whole genome shotgun (WGS) entry which is preliminary data.</text>
</comment>
<dbReference type="EMBL" id="WUBI01000001">
    <property type="protein sequence ID" value="MWV43786.1"/>
    <property type="molecule type" value="Genomic_DNA"/>
</dbReference>
<evidence type="ECO:0000256" key="1">
    <source>
        <dbReference type="ARBA" id="ARBA00023157"/>
    </source>
</evidence>
<accession>A0A7X3II50</accession>
<dbReference type="Gene3D" id="3.40.30.10">
    <property type="entry name" value="Glutaredoxin"/>
    <property type="match status" value="1"/>
</dbReference>
<dbReference type="PANTHER" id="PTHR42852:SF1">
    <property type="entry name" value="THIOREDOXIN-LIKE PROTEIN YNEN"/>
    <property type="match status" value="1"/>
</dbReference>
<dbReference type="Proteomes" id="UP000460318">
    <property type="component" value="Unassembled WGS sequence"/>
</dbReference>
<gene>
    <name evidence="3" type="ORF">GRF59_09070</name>
</gene>
<reference evidence="3 4" key="1">
    <citation type="submission" date="2019-12" db="EMBL/GenBank/DDBJ databases">
        <title>Paenibacillus sp. nov., an endophytic bacterium isolated from the stem of Dendrobium.</title>
        <authorList>
            <person name="Zhao R."/>
        </authorList>
    </citation>
    <scope>NUCLEOTIDE SEQUENCE [LARGE SCALE GENOMIC DNA]</scope>
    <source>
        <strain evidence="3 4">HJL G12</strain>
    </source>
</reference>
<feature type="domain" description="Thioredoxin" evidence="2">
    <location>
        <begin position="43"/>
        <end position="183"/>
    </location>
</feature>
<keyword evidence="4" id="KW-1185">Reference proteome</keyword>
<dbReference type="GO" id="GO:0016209">
    <property type="term" value="F:antioxidant activity"/>
    <property type="evidence" value="ECO:0007669"/>
    <property type="project" value="InterPro"/>
</dbReference>
<dbReference type="InterPro" id="IPR036249">
    <property type="entry name" value="Thioredoxin-like_sf"/>
</dbReference>
<name>A0A7X3II50_9BACL</name>
<dbReference type="SUPFAM" id="SSF52833">
    <property type="entry name" value="Thioredoxin-like"/>
    <property type="match status" value="1"/>
</dbReference>
<dbReference type="InterPro" id="IPR013766">
    <property type="entry name" value="Thioredoxin_domain"/>
</dbReference>
<dbReference type="PANTHER" id="PTHR42852">
    <property type="entry name" value="THIOL:DISULFIDE INTERCHANGE PROTEIN DSBE"/>
    <property type="match status" value="1"/>
</dbReference>
<organism evidence="3 4">
    <name type="scientific">Paenibacillus dendrobii</name>
    <dbReference type="NCBI Taxonomy" id="2691084"/>
    <lineage>
        <taxon>Bacteria</taxon>
        <taxon>Bacillati</taxon>
        <taxon>Bacillota</taxon>
        <taxon>Bacilli</taxon>
        <taxon>Bacillales</taxon>
        <taxon>Paenibacillaceae</taxon>
        <taxon>Paenibacillus</taxon>
    </lineage>
</organism>
<keyword evidence="1" id="KW-1015">Disulfide bond</keyword>
<sequence>MKRNLYILLGVIVLIGIAIYQNAGPGIQSVFSHEKVMPTETGPKAGLLAPAFTAEGLDGKEYHVGGQQDKAILVNFWASWCSPCQQEAPELNALAEKYKDSLNIYGVNVTKYDNKKNAQKFIEKYSVNFPVMLDLKADIYETQYKGLAFPTNVLIDKRGVVQEVVLGILPPKDLEKKIKHLVKS</sequence>
<dbReference type="Pfam" id="PF00578">
    <property type="entry name" value="AhpC-TSA"/>
    <property type="match status" value="1"/>
</dbReference>
<dbReference type="AlphaFoldDB" id="A0A7X3II50"/>
<dbReference type="PROSITE" id="PS51352">
    <property type="entry name" value="THIOREDOXIN_2"/>
    <property type="match status" value="1"/>
</dbReference>
<protein>
    <submittedName>
        <fullName evidence="3">Redoxin domain-containing protein</fullName>
    </submittedName>
</protein>
<proteinExistence type="predicted"/>
<dbReference type="CDD" id="cd02966">
    <property type="entry name" value="TlpA_like_family"/>
    <property type="match status" value="1"/>
</dbReference>